<protein>
    <submittedName>
        <fullName evidence="1">6574_t:CDS:1</fullName>
    </submittedName>
</protein>
<proteinExistence type="predicted"/>
<dbReference type="Proteomes" id="UP000789759">
    <property type="component" value="Unassembled WGS sequence"/>
</dbReference>
<accession>A0A9N9JAN0</accession>
<evidence type="ECO:0000313" key="1">
    <source>
        <dbReference type="EMBL" id="CAG8770168.1"/>
    </source>
</evidence>
<evidence type="ECO:0000313" key="2">
    <source>
        <dbReference type="Proteomes" id="UP000789759"/>
    </source>
</evidence>
<reference evidence="1" key="1">
    <citation type="submission" date="2021-06" db="EMBL/GenBank/DDBJ databases">
        <authorList>
            <person name="Kallberg Y."/>
            <person name="Tangrot J."/>
            <person name="Rosling A."/>
        </authorList>
    </citation>
    <scope>NUCLEOTIDE SEQUENCE</scope>
    <source>
        <strain evidence="1">FL966</strain>
    </source>
</reference>
<name>A0A9N9JAN0_9GLOM</name>
<dbReference type="OrthoDB" id="2426688at2759"/>
<dbReference type="AlphaFoldDB" id="A0A9N9JAN0"/>
<organism evidence="1 2">
    <name type="scientific">Cetraspora pellucida</name>
    <dbReference type="NCBI Taxonomy" id="1433469"/>
    <lineage>
        <taxon>Eukaryota</taxon>
        <taxon>Fungi</taxon>
        <taxon>Fungi incertae sedis</taxon>
        <taxon>Mucoromycota</taxon>
        <taxon>Glomeromycotina</taxon>
        <taxon>Glomeromycetes</taxon>
        <taxon>Diversisporales</taxon>
        <taxon>Gigasporaceae</taxon>
        <taxon>Cetraspora</taxon>
    </lineage>
</organism>
<keyword evidence="2" id="KW-1185">Reference proteome</keyword>
<sequence>MSHLQPIDQEIGYSLKHIYEVDFIAQYQCILYQNRLKAYNTITKNNSVLPDITLYNAINFVAQVWKNVTAGTIIRSWDRAGILPSITSMSEETRLDMLLFKETELNMSMPEKTELEEEIIDLI</sequence>
<comment type="caution">
    <text evidence="1">The sequence shown here is derived from an EMBL/GenBank/DDBJ whole genome shotgun (WGS) entry which is preliminary data.</text>
</comment>
<gene>
    <name evidence="1" type="ORF">CPELLU_LOCUS15828</name>
</gene>
<dbReference type="EMBL" id="CAJVQA010021669">
    <property type="protein sequence ID" value="CAG8770168.1"/>
    <property type="molecule type" value="Genomic_DNA"/>
</dbReference>